<dbReference type="GO" id="GO:0008757">
    <property type="term" value="F:S-adenosylmethionine-dependent methyltransferase activity"/>
    <property type="evidence" value="ECO:0007669"/>
    <property type="project" value="TreeGrafter"/>
</dbReference>
<dbReference type="GO" id="GO:0032259">
    <property type="term" value="P:methylation"/>
    <property type="evidence" value="ECO:0007669"/>
    <property type="project" value="UniProtKB-KW"/>
</dbReference>
<dbReference type="InterPro" id="IPR029063">
    <property type="entry name" value="SAM-dependent_MTases_sf"/>
</dbReference>
<dbReference type="AlphaFoldDB" id="A0A345XTI3"/>
<dbReference type="InterPro" id="IPR002052">
    <property type="entry name" value="DNA_methylase_N6_adenine_CS"/>
</dbReference>
<dbReference type="GO" id="GO:0008170">
    <property type="term" value="F:N-methyltransferase activity"/>
    <property type="evidence" value="ECO:0007669"/>
    <property type="project" value="UniProtKB-ARBA"/>
</dbReference>
<dbReference type="Proteomes" id="UP000254425">
    <property type="component" value="Chromosome"/>
</dbReference>
<dbReference type="GO" id="GO:0035657">
    <property type="term" value="C:eRF1 methyltransferase complex"/>
    <property type="evidence" value="ECO:0007669"/>
    <property type="project" value="TreeGrafter"/>
</dbReference>
<dbReference type="KEGG" id="sarm:DVA86_22195"/>
<dbReference type="PANTHER" id="PTHR45875">
    <property type="entry name" value="METHYLTRANSFERASE N6AMT1"/>
    <property type="match status" value="1"/>
</dbReference>
<feature type="domain" description="Methyltransferase small" evidence="5">
    <location>
        <begin position="16"/>
        <end position="116"/>
    </location>
</feature>
<evidence type="ECO:0000256" key="4">
    <source>
        <dbReference type="ARBA" id="ARBA00022691"/>
    </source>
</evidence>
<gene>
    <name evidence="6" type="ORF">DVA86_22195</name>
</gene>
<dbReference type="PANTHER" id="PTHR45875:SF1">
    <property type="entry name" value="METHYLTRANSFERASE N6AMT1"/>
    <property type="match status" value="1"/>
</dbReference>
<dbReference type="InterPro" id="IPR004557">
    <property type="entry name" value="PrmC-related"/>
</dbReference>
<dbReference type="GO" id="GO:0003676">
    <property type="term" value="F:nucleic acid binding"/>
    <property type="evidence" value="ECO:0007669"/>
    <property type="project" value="InterPro"/>
</dbReference>
<organism evidence="6 7">
    <name type="scientific">Streptomyces armeniacus</name>
    <dbReference type="NCBI Taxonomy" id="83291"/>
    <lineage>
        <taxon>Bacteria</taxon>
        <taxon>Bacillati</taxon>
        <taxon>Actinomycetota</taxon>
        <taxon>Actinomycetes</taxon>
        <taxon>Kitasatosporales</taxon>
        <taxon>Streptomycetaceae</taxon>
        <taxon>Streptomyces</taxon>
    </lineage>
</organism>
<dbReference type="PROSITE" id="PS00092">
    <property type="entry name" value="N6_MTASE"/>
    <property type="match status" value="1"/>
</dbReference>
<protein>
    <submittedName>
        <fullName evidence="6">Methyltransferase domain-containing protein</fullName>
    </submittedName>
</protein>
<keyword evidence="7" id="KW-1185">Reference proteome</keyword>
<dbReference type="SUPFAM" id="SSF53335">
    <property type="entry name" value="S-adenosyl-L-methionine-dependent methyltransferases"/>
    <property type="match status" value="1"/>
</dbReference>
<keyword evidence="3 6" id="KW-0808">Transferase</keyword>
<dbReference type="NCBIfam" id="TIGR00537">
    <property type="entry name" value="hemK_rel_arch"/>
    <property type="match status" value="1"/>
</dbReference>
<dbReference type="EMBL" id="CP031320">
    <property type="protein sequence ID" value="AXK34949.1"/>
    <property type="molecule type" value="Genomic_DNA"/>
</dbReference>
<proteinExistence type="inferred from homology"/>
<evidence type="ECO:0000256" key="3">
    <source>
        <dbReference type="ARBA" id="ARBA00022679"/>
    </source>
</evidence>
<dbReference type="Pfam" id="PF05175">
    <property type="entry name" value="MTS"/>
    <property type="match status" value="1"/>
</dbReference>
<dbReference type="GO" id="GO:0008276">
    <property type="term" value="F:protein methyltransferase activity"/>
    <property type="evidence" value="ECO:0007669"/>
    <property type="project" value="TreeGrafter"/>
</dbReference>
<dbReference type="Gene3D" id="3.40.50.150">
    <property type="entry name" value="Vaccinia Virus protein VP39"/>
    <property type="match status" value="1"/>
</dbReference>
<comment type="similarity">
    <text evidence="1">Belongs to the eukaryotic/archaeal PrmC-related family.</text>
</comment>
<evidence type="ECO:0000313" key="7">
    <source>
        <dbReference type="Proteomes" id="UP000254425"/>
    </source>
</evidence>
<dbReference type="InterPro" id="IPR007848">
    <property type="entry name" value="Small_mtfrase_dom"/>
</dbReference>
<dbReference type="RefSeq" id="WP_208880769.1">
    <property type="nucleotide sequence ID" value="NZ_CP031320.1"/>
</dbReference>
<keyword evidence="2 6" id="KW-0489">Methyltransferase</keyword>
<name>A0A345XTI3_9ACTN</name>
<evidence type="ECO:0000256" key="2">
    <source>
        <dbReference type="ARBA" id="ARBA00022603"/>
    </source>
</evidence>
<reference evidence="6 7" key="1">
    <citation type="submission" date="2018-07" db="EMBL/GenBank/DDBJ databases">
        <title>Draft genome of the type strain Streptomyces armeniacus ATCC 15676.</title>
        <authorList>
            <person name="Labana P."/>
            <person name="Gosse J.T."/>
            <person name="Boddy C.N."/>
        </authorList>
    </citation>
    <scope>NUCLEOTIDE SEQUENCE [LARGE SCALE GENOMIC DNA]</scope>
    <source>
        <strain evidence="6 7">ATCC 15676</strain>
    </source>
</reference>
<keyword evidence="4" id="KW-0949">S-adenosyl-L-methionine</keyword>
<dbReference type="CDD" id="cd02440">
    <property type="entry name" value="AdoMet_MTases"/>
    <property type="match status" value="1"/>
</dbReference>
<dbReference type="InterPro" id="IPR052190">
    <property type="entry name" value="Euk-Arch_PrmC-MTase"/>
</dbReference>
<sequence>MTTTCAPLPELGRAVTLPGVYAPQADSLLLADAVRRERRVPGSDLLDVCTGSGALAVYAARLGACVTAVDIGRRAVLTARLNALLAARRVVVRRGDLLSALPPDRTFDMLISNPPYVPSPAEFPPRRGRARSWDAGWDGRAFVDRVCDASPSALRTGGVLLMVHSALSAPETTVRRLAALGLVAEISDRATVPFGPVLSARLPWLRENGLVDDAAENQEELVVIRAEKI</sequence>
<accession>A0A345XTI3</accession>
<evidence type="ECO:0000259" key="5">
    <source>
        <dbReference type="Pfam" id="PF05175"/>
    </source>
</evidence>
<evidence type="ECO:0000313" key="6">
    <source>
        <dbReference type="EMBL" id="AXK34949.1"/>
    </source>
</evidence>
<evidence type="ECO:0000256" key="1">
    <source>
        <dbReference type="ARBA" id="ARBA00006149"/>
    </source>
</evidence>